<dbReference type="Proteomes" id="UP000007801">
    <property type="component" value="Unassembled WGS sequence"/>
</dbReference>
<accession>B3ME31</accession>
<name>B3ME31_DROAN</name>
<gene>
    <name evidence="2" type="primary">Dana\GF11340</name>
    <name evidence="2" type="synonym">dana_GLEANR_11405</name>
    <name evidence="2" type="ORF">GF11340</name>
</gene>
<evidence type="ECO:0000313" key="3">
    <source>
        <dbReference type="Proteomes" id="UP000007801"/>
    </source>
</evidence>
<dbReference type="InterPro" id="IPR052268">
    <property type="entry name" value="SAM_domain-containing_protein"/>
</dbReference>
<dbReference type="OrthoDB" id="434324at2759"/>
<evidence type="ECO:0000259" key="1">
    <source>
        <dbReference type="PROSITE" id="PS50105"/>
    </source>
</evidence>
<dbReference type="GO" id="GO:0005829">
    <property type="term" value="C:cytosol"/>
    <property type="evidence" value="ECO:0007669"/>
    <property type="project" value="EnsemblMetazoa"/>
</dbReference>
<dbReference type="HOGENOM" id="CLU_172777_0_0_1"/>
<dbReference type="InParanoid" id="B3ME31"/>
<dbReference type="InterPro" id="IPR013761">
    <property type="entry name" value="SAM/pointed_sf"/>
</dbReference>
<dbReference type="CDD" id="cd09510">
    <property type="entry name" value="SAM_aveugle-like"/>
    <property type="match status" value="1"/>
</dbReference>
<dbReference type="GO" id="GO:0001751">
    <property type="term" value="P:compound eye photoreceptor cell differentiation"/>
    <property type="evidence" value="ECO:0007669"/>
    <property type="project" value="EnsemblMetazoa"/>
</dbReference>
<dbReference type="EMBL" id="CH902619">
    <property type="protein sequence ID" value="EDV37576.2"/>
    <property type="molecule type" value="Genomic_DNA"/>
</dbReference>
<dbReference type="CTD" id="246638"/>
<reference evidence="2 3" key="1">
    <citation type="journal article" date="2007" name="Nature">
        <title>Evolution of genes and genomes on the Drosophila phylogeny.</title>
        <authorList>
            <consortium name="Drosophila 12 Genomes Consortium"/>
            <person name="Clark A.G."/>
            <person name="Eisen M.B."/>
            <person name="Smith D.R."/>
            <person name="Bergman C.M."/>
            <person name="Oliver B."/>
            <person name="Markow T.A."/>
            <person name="Kaufman T.C."/>
            <person name="Kellis M."/>
            <person name="Gelbart W."/>
            <person name="Iyer V.N."/>
            <person name="Pollard D.A."/>
            <person name="Sackton T.B."/>
            <person name="Larracuente A.M."/>
            <person name="Singh N.D."/>
            <person name="Abad J.P."/>
            <person name="Abt D.N."/>
            <person name="Adryan B."/>
            <person name="Aguade M."/>
            <person name="Akashi H."/>
            <person name="Anderson W.W."/>
            <person name="Aquadro C.F."/>
            <person name="Ardell D.H."/>
            <person name="Arguello R."/>
            <person name="Artieri C.G."/>
            <person name="Barbash D.A."/>
            <person name="Barker D."/>
            <person name="Barsanti P."/>
            <person name="Batterham P."/>
            <person name="Batzoglou S."/>
            <person name="Begun D."/>
            <person name="Bhutkar A."/>
            <person name="Blanco E."/>
            <person name="Bosak S.A."/>
            <person name="Bradley R.K."/>
            <person name="Brand A.D."/>
            <person name="Brent M.R."/>
            <person name="Brooks A.N."/>
            <person name="Brown R.H."/>
            <person name="Butlin R.K."/>
            <person name="Caggese C."/>
            <person name="Calvi B.R."/>
            <person name="Bernardo de Carvalho A."/>
            <person name="Caspi A."/>
            <person name="Castrezana S."/>
            <person name="Celniker S.E."/>
            <person name="Chang J.L."/>
            <person name="Chapple C."/>
            <person name="Chatterji S."/>
            <person name="Chinwalla A."/>
            <person name="Civetta A."/>
            <person name="Clifton S.W."/>
            <person name="Comeron J.M."/>
            <person name="Costello J.C."/>
            <person name="Coyne J.A."/>
            <person name="Daub J."/>
            <person name="David R.G."/>
            <person name="Delcher A.L."/>
            <person name="Delehaunty K."/>
            <person name="Do C.B."/>
            <person name="Ebling H."/>
            <person name="Edwards K."/>
            <person name="Eickbush T."/>
            <person name="Evans J.D."/>
            <person name="Filipski A."/>
            <person name="Findeiss S."/>
            <person name="Freyhult E."/>
            <person name="Fulton L."/>
            <person name="Fulton R."/>
            <person name="Garcia A.C."/>
            <person name="Gardiner A."/>
            <person name="Garfield D.A."/>
            <person name="Garvin B.E."/>
            <person name="Gibson G."/>
            <person name="Gilbert D."/>
            <person name="Gnerre S."/>
            <person name="Godfrey J."/>
            <person name="Good R."/>
            <person name="Gotea V."/>
            <person name="Gravely B."/>
            <person name="Greenberg A.J."/>
            <person name="Griffiths-Jones S."/>
            <person name="Gross S."/>
            <person name="Guigo R."/>
            <person name="Gustafson E.A."/>
            <person name="Haerty W."/>
            <person name="Hahn M.W."/>
            <person name="Halligan D.L."/>
            <person name="Halpern A.L."/>
            <person name="Halter G.M."/>
            <person name="Han M.V."/>
            <person name="Heger A."/>
            <person name="Hillier L."/>
            <person name="Hinrichs A.S."/>
            <person name="Holmes I."/>
            <person name="Hoskins R.A."/>
            <person name="Hubisz M.J."/>
            <person name="Hultmark D."/>
            <person name="Huntley M.A."/>
            <person name="Jaffe D.B."/>
            <person name="Jagadeeshan S."/>
            <person name="Jeck W.R."/>
            <person name="Johnson J."/>
            <person name="Jones C.D."/>
            <person name="Jordan W.C."/>
            <person name="Karpen G.H."/>
            <person name="Kataoka E."/>
            <person name="Keightley P.D."/>
            <person name="Kheradpour P."/>
            <person name="Kirkness E.F."/>
            <person name="Koerich L.B."/>
            <person name="Kristiansen K."/>
            <person name="Kudrna D."/>
            <person name="Kulathinal R.J."/>
            <person name="Kumar S."/>
            <person name="Kwok R."/>
            <person name="Lander E."/>
            <person name="Langley C.H."/>
            <person name="Lapoint R."/>
            <person name="Lazzaro B.P."/>
            <person name="Lee S.J."/>
            <person name="Levesque L."/>
            <person name="Li R."/>
            <person name="Lin C.F."/>
            <person name="Lin M.F."/>
            <person name="Lindblad-Toh K."/>
            <person name="Llopart A."/>
            <person name="Long M."/>
            <person name="Low L."/>
            <person name="Lozovsky E."/>
            <person name="Lu J."/>
            <person name="Luo M."/>
            <person name="Machado C.A."/>
            <person name="Makalowski W."/>
            <person name="Marzo M."/>
            <person name="Matsuda M."/>
            <person name="Matzkin L."/>
            <person name="McAllister B."/>
            <person name="McBride C.S."/>
            <person name="McKernan B."/>
            <person name="McKernan K."/>
            <person name="Mendez-Lago M."/>
            <person name="Minx P."/>
            <person name="Mollenhauer M.U."/>
            <person name="Montooth K."/>
            <person name="Mount S.M."/>
            <person name="Mu X."/>
            <person name="Myers E."/>
            <person name="Negre B."/>
            <person name="Newfeld S."/>
            <person name="Nielsen R."/>
            <person name="Noor M.A."/>
            <person name="O'Grady P."/>
            <person name="Pachter L."/>
            <person name="Papaceit M."/>
            <person name="Parisi M.J."/>
            <person name="Parisi M."/>
            <person name="Parts L."/>
            <person name="Pedersen J.S."/>
            <person name="Pesole G."/>
            <person name="Phillippy A.M."/>
            <person name="Ponting C.P."/>
            <person name="Pop M."/>
            <person name="Porcelli D."/>
            <person name="Powell J.R."/>
            <person name="Prohaska S."/>
            <person name="Pruitt K."/>
            <person name="Puig M."/>
            <person name="Quesneville H."/>
            <person name="Ram K.R."/>
            <person name="Rand D."/>
            <person name="Rasmussen M.D."/>
            <person name="Reed L.K."/>
            <person name="Reenan R."/>
            <person name="Reily A."/>
            <person name="Remington K.A."/>
            <person name="Rieger T.T."/>
            <person name="Ritchie M.G."/>
            <person name="Robin C."/>
            <person name="Rogers Y.H."/>
            <person name="Rohde C."/>
            <person name="Rozas J."/>
            <person name="Rubenfield M.J."/>
            <person name="Ruiz A."/>
            <person name="Russo S."/>
            <person name="Salzberg S.L."/>
            <person name="Sanchez-Gracia A."/>
            <person name="Saranga D.J."/>
            <person name="Sato H."/>
            <person name="Schaeffer S.W."/>
            <person name="Schatz M.C."/>
            <person name="Schlenke T."/>
            <person name="Schwartz R."/>
            <person name="Segarra C."/>
            <person name="Singh R.S."/>
            <person name="Sirot L."/>
            <person name="Sirota M."/>
            <person name="Sisneros N.B."/>
            <person name="Smith C.D."/>
            <person name="Smith T.F."/>
            <person name="Spieth J."/>
            <person name="Stage D.E."/>
            <person name="Stark A."/>
            <person name="Stephan W."/>
            <person name="Strausberg R.L."/>
            <person name="Strempel S."/>
            <person name="Sturgill D."/>
            <person name="Sutton G."/>
            <person name="Sutton G.G."/>
            <person name="Tao W."/>
            <person name="Teichmann S."/>
            <person name="Tobari Y.N."/>
            <person name="Tomimura Y."/>
            <person name="Tsolas J.M."/>
            <person name="Valente V.L."/>
            <person name="Venter E."/>
            <person name="Venter J.C."/>
            <person name="Vicario S."/>
            <person name="Vieira F.G."/>
            <person name="Vilella A.J."/>
            <person name="Villasante A."/>
            <person name="Walenz B."/>
            <person name="Wang J."/>
            <person name="Wasserman M."/>
            <person name="Watts T."/>
            <person name="Wilson D."/>
            <person name="Wilson R.K."/>
            <person name="Wing R.A."/>
            <person name="Wolfner M.F."/>
            <person name="Wong A."/>
            <person name="Wong G.K."/>
            <person name="Wu C.I."/>
            <person name="Wu G."/>
            <person name="Yamamoto D."/>
            <person name="Yang H.P."/>
            <person name="Yang S.P."/>
            <person name="Yorke J.A."/>
            <person name="Yoshida K."/>
            <person name="Zdobnov E."/>
            <person name="Zhang P."/>
            <person name="Zhang Y."/>
            <person name="Zimin A.V."/>
            <person name="Baldwin J."/>
            <person name="Abdouelleil A."/>
            <person name="Abdulkadir J."/>
            <person name="Abebe A."/>
            <person name="Abera B."/>
            <person name="Abreu J."/>
            <person name="Acer S.C."/>
            <person name="Aftuck L."/>
            <person name="Alexander A."/>
            <person name="An P."/>
            <person name="Anderson E."/>
            <person name="Anderson S."/>
            <person name="Arachi H."/>
            <person name="Azer M."/>
            <person name="Bachantsang P."/>
            <person name="Barry A."/>
            <person name="Bayul T."/>
            <person name="Berlin A."/>
            <person name="Bessette D."/>
            <person name="Bloom T."/>
            <person name="Blye J."/>
            <person name="Boguslavskiy L."/>
            <person name="Bonnet C."/>
            <person name="Boukhgalter B."/>
            <person name="Bourzgui I."/>
            <person name="Brown A."/>
            <person name="Cahill P."/>
            <person name="Channer S."/>
            <person name="Cheshatsang Y."/>
            <person name="Chuda L."/>
            <person name="Citroen M."/>
            <person name="Collymore A."/>
            <person name="Cooke P."/>
            <person name="Costello M."/>
            <person name="D'Aco K."/>
            <person name="Daza R."/>
            <person name="De Haan G."/>
            <person name="DeGray S."/>
            <person name="DeMaso C."/>
            <person name="Dhargay N."/>
            <person name="Dooley K."/>
            <person name="Dooley E."/>
            <person name="Doricent M."/>
            <person name="Dorje P."/>
            <person name="Dorjee K."/>
            <person name="Dupes A."/>
            <person name="Elong R."/>
            <person name="Falk J."/>
            <person name="Farina A."/>
            <person name="Faro S."/>
            <person name="Ferguson D."/>
            <person name="Fisher S."/>
            <person name="Foley C.D."/>
            <person name="Franke A."/>
            <person name="Friedrich D."/>
            <person name="Gadbois L."/>
            <person name="Gearin G."/>
            <person name="Gearin C.R."/>
            <person name="Giannoukos G."/>
            <person name="Goode T."/>
            <person name="Graham J."/>
            <person name="Grandbois E."/>
            <person name="Grewal S."/>
            <person name="Gyaltsen K."/>
            <person name="Hafez N."/>
            <person name="Hagos B."/>
            <person name="Hall J."/>
            <person name="Henson C."/>
            <person name="Hollinger A."/>
            <person name="Honan T."/>
            <person name="Huard M.D."/>
            <person name="Hughes L."/>
            <person name="Hurhula B."/>
            <person name="Husby M.E."/>
            <person name="Kamat A."/>
            <person name="Kanga B."/>
            <person name="Kashin S."/>
            <person name="Khazanovich D."/>
            <person name="Kisner P."/>
            <person name="Lance K."/>
            <person name="Lara M."/>
            <person name="Lee W."/>
            <person name="Lennon N."/>
            <person name="Letendre F."/>
            <person name="LeVine R."/>
            <person name="Lipovsky A."/>
            <person name="Liu X."/>
            <person name="Liu J."/>
            <person name="Liu S."/>
            <person name="Lokyitsang T."/>
            <person name="Lokyitsang Y."/>
            <person name="Lubonja R."/>
            <person name="Lui A."/>
            <person name="MacDonald P."/>
            <person name="Magnisalis V."/>
            <person name="Maru K."/>
            <person name="Matthews C."/>
            <person name="McCusker W."/>
            <person name="McDonough S."/>
            <person name="Mehta T."/>
            <person name="Meldrim J."/>
            <person name="Meneus L."/>
            <person name="Mihai O."/>
            <person name="Mihalev A."/>
            <person name="Mihova T."/>
            <person name="Mittelman R."/>
            <person name="Mlenga V."/>
            <person name="Montmayeur A."/>
            <person name="Mulrain L."/>
            <person name="Navidi A."/>
            <person name="Naylor J."/>
            <person name="Negash T."/>
            <person name="Nguyen T."/>
            <person name="Nguyen N."/>
            <person name="Nicol R."/>
            <person name="Norbu C."/>
            <person name="Norbu N."/>
            <person name="Novod N."/>
            <person name="O'Neill B."/>
            <person name="Osman S."/>
            <person name="Markiewicz E."/>
            <person name="Oyono O.L."/>
            <person name="Patti C."/>
            <person name="Phunkhang P."/>
            <person name="Pierre F."/>
            <person name="Priest M."/>
            <person name="Raghuraman S."/>
            <person name="Rege F."/>
            <person name="Reyes R."/>
            <person name="Rise C."/>
            <person name="Rogov P."/>
            <person name="Ross K."/>
            <person name="Ryan E."/>
            <person name="Settipalli S."/>
            <person name="Shea T."/>
            <person name="Sherpa N."/>
            <person name="Shi L."/>
            <person name="Shih D."/>
            <person name="Sparrow T."/>
            <person name="Spaulding J."/>
            <person name="Stalker J."/>
            <person name="Stange-Thomann N."/>
            <person name="Stavropoulos S."/>
            <person name="Stone C."/>
            <person name="Strader C."/>
            <person name="Tesfaye S."/>
            <person name="Thomson T."/>
            <person name="Thoulutsang Y."/>
            <person name="Thoulutsang D."/>
            <person name="Topham K."/>
            <person name="Topping I."/>
            <person name="Tsamla T."/>
            <person name="Vassiliev H."/>
            <person name="Vo A."/>
            <person name="Wangchuk T."/>
            <person name="Wangdi T."/>
            <person name="Weiand M."/>
            <person name="Wilkinson J."/>
            <person name="Wilson A."/>
            <person name="Yadav S."/>
            <person name="Young G."/>
            <person name="Yu Q."/>
            <person name="Zembek L."/>
            <person name="Zhong D."/>
            <person name="Zimmer A."/>
            <person name="Zwirko Z."/>
            <person name="Jaffe D.B."/>
            <person name="Alvarez P."/>
            <person name="Brockman W."/>
            <person name="Butler J."/>
            <person name="Chin C."/>
            <person name="Gnerre S."/>
            <person name="Grabherr M."/>
            <person name="Kleber M."/>
            <person name="Mauceli E."/>
            <person name="MacCallum I."/>
        </authorList>
    </citation>
    <scope>NUCLEOTIDE SEQUENCE [LARGE SCALE GENOMIC DNA]</scope>
    <source>
        <strain evidence="3">Tucson 14024-0371.13</strain>
    </source>
</reference>
<dbReference type="Pfam" id="PF07647">
    <property type="entry name" value="SAM_2"/>
    <property type="match status" value="1"/>
</dbReference>
<dbReference type="GO" id="GO:0042675">
    <property type="term" value="P:compound eye cone cell differentiation"/>
    <property type="evidence" value="ECO:0007669"/>
    <property type="project" value="EnsemblMetazoa"/>
</dbReference>
<dbReference type="STRING" id="7217.B3ME31"/>
<dbReference type="SMART" id="SM00454">
    <property type="entry name" value="SAM"/>
    <property type="match status" value="1"/>
</dbReference>
<dbReference type="FunFam" id="1.10.150.50:FF:000105">
    <property type="entry name" value="Blast:Protein aveugle"/>
    <property type="match status" value="1"/>
</dbReference>
<dbReference type="InterPro" id="IPR001660">
    <property type="entry name" value="SAM"/>
</dbReference>
<dbReference type="SUPFAM" id="SSF47769">
    <property type="entry name" value="SAM/Pointed domain"/>
    <property type="match status" value="1"/>
</dbReference>
<dbReference type="PROSITE" id="PS50105">
    <property type="entry name" value="SAM_DOMAIN"/>
    <property type="match status" value="1"/>
</dbReference>
<protein>
    <recommendedName>
        <fullName evidence="1">SAM domain-containing protein</fullName>
    </recommendedName>
</protein>
<dbReference type="GeneID" id="6494204"/>
<dbReference type="GO" id="GO:0007173">
    <property type="term" value="P:epidermal growth factor receptor signaling pathway"/>
    <property type="evidence" value="ECO:0007669"/>
    <property type="project" value="EnsemblMetazoa"/>
</dbReference>
<dbReference type="Gene3D" id="1.10.150.50">
    <property type="entry name" value="Transcription Factor, Ets-1"/>
    <property type="match status" value="1"/>
</dbReference>
<dbReference type="PANTHER" id="PTHR20843:SF0">
    <property type="entry name" value="PROTEIN AVEUGLE"/>
    <property type="match status" value="1"/>
</dbReference>
<keyword evidence="3" id="KW-1185">Reference proteome</keyword>
<sequence length="155" mass="18497">MYQIFVNTLPWVYLKATYIYRCLYCPPLAAIETVVCFFFANAKHFGNPEMGEETSNSTQNKTRTKTTRPKAVYQWTVSDVLKWYRRHCGEYSQYEQLFSQHDITGRALLRITDSSLQRMGVTDNRDREAIWREIVKQRLKTDIMEIRDMERLNIH</sequence>
<dbReference type="KEGG" id="dan:6494204"/>
<dbReference type="AlphaFoldDB" id="B3ME31"/>
<organism evidence="2 3">
    <name type="scientific">Drosophila ananassae</name>
    <name type="common">Fruit fly</name>
    <dbReference type="NCBI Taxonomy" id="7217"/>
    <lineage>
        <taxon>Eukaryota</taxon>
        <taxon>Metazoa</taxon>
        <taxon>Ecdysozoa</taxon>
        <taxon>Arthropoda</taxon>
        <taxon>Hexapoda</taxon>
        <taxon>Insecta</taxon>
        <taxon>Pterygota</taxon>
        <taxon>Neoptera</taxon>
        <taxon>Endopterygota</taxon>
        <taxon>Diptera</taxon>
        <taxon>Brachycera</taxon>
        <taxon>Muscomorpha</taxon>
        <taxon>Ephydroidea</taxon>
        <taxon>Drosophilidae</taxon>
        <taxon>Drosophila</taxon>
        <taxon>Sophophora</taxon>
    </lineage>
</organism>
<dbReference type="FunCoup" id="B3ME31">
    <property type="interactions" value="190"/>
</dbReference>
<proteinExistence type="predicted"/>
<dbReference type="PANTHER" id="PTHR20843">
    <property type="entry name" value="STERILE ALPHA MOTIF DOMAIN CONTAINING PROTEIN 10"/>
    <property type="match status" value="1"/>
</dbReference>
<dbReference type="GO" id="GO:0070374">
    <property type="term" value="P:positive regulation of ERK1 and ERK2 cascade"/>
    <property type="evidence" value="ECO:0007669"/>
    <property type="project" value="EnsemblMetazoa"/>
</dbReference>
<dbReference type="GO" id="GO:0009898">
    <property type="term" value="C:cytoplasmic side of plasma membrane"/>
    <property type="evidence" value="ECO:0007669"/>
    <property type="project" value="EnsemblMetazoa"/>
</dbReference>
<dbReference type="GO" id="GO:0097110">
    <property type="term" value="F:scaffold protein binding"/>
    <property type="evidence" value="ECO:0007669"/>
    <property type="project" value="EnsemblMetazoa"/>
</dbReference>
<evidence type="ECO:0000313" key="2">
    <source>
        <dbReference type="EMBL" id="EDV37576.2"/>
    </source>
</evidence>
<dbReference type="eggNOG" id="ENOG502RXXU">
    <property type="taxonomic scope" value="Eukaryota"/>
</dbReference>
<feature type="domain" description="SAM" evidence="1">
    <location>
        <begin position="75"/>
        <end position="140"/>
    </location>
</feature>
<dbReference type="InterPro" id="IPR039144">
    <property type="entry name" value="Aveugle-like_SAM_dom"/>
</dbReference>